<dbReference type="GO" id="GO:0030288">
    <property type="term" value="C:outer membrane-bounded periplasmic space"/>
    <property type="evidence" value="ECO:0007669"/>
    <property type="project" value="TreeGrafter"/>
</dbReference>
<sequence>MKRNYTGAAVSLLLAGMLTVTGCGGTEKKPAEKPGEKAAAKPAAGLTVYTSVYNGMVQEMAKPVVEQQLKDVKVNWQTAGSESVKAKLLDEMKGGRAEADLVMISDPDFYLQLKKDGKLLNYKSPESAELAEPVDSDGAFTPIRISAMVITVHNDKIKESPRSWKDLLDPKYKGKIAMPDPKVSATALATVAALTDKYGWEYWEKLKANGVVVSKTMDMREKFAHGEYPITITMEESALKQKLAQGVNATIIYPEEGSVVVPGYIGILKDTKNPEGAKKLVDWWLSREGQSAMSLAYMHPVKYGVKEPVGAQKLVDLRIHSLSVNWNRLAVEEKQVKEKFAAIMK</sequence>
<evidence type="ECO:0000313" key="3">
    <source>
        <dbReference type="EMBL" id="SDC39219.1"/>
    </source>
</evidence>
<dbReference type="PIRSF" id="PIRSF002825">
    <property type="entry name" value="CfbpA"/>
    <property type="match status" value="1"/>
</dbReference>
<dbReference type="SUPFAM" id="SSF53850">
    <property type="entry name" value="Periplasmic binding protein-like II"/>
    <property type="match status" value="1"/>
</dbReference>
<dbReference type="PANTHER" id="PTHR30006:SF2">
    <property type="entry name" value="ABC TRANSPORTER SUBSTRATE-BINDING PROTEIN"/>
    <property type="match status" value="1"/>
</dbReference>
<dbReference type="Pfam" id="PF13343">
    <property type="entry name" value="SBP_bac_6"/>
    <property type="match status" value="1"/>
</dbReference>
<dbReference type="GO" id="GO:0015888">
    <property type="term" value="P:thiamine transport"/>
    <property type="evidence" value="ECO:0007669"/>
    <property type="project" value="TreeGrafter"/>
</dbReference>
<dbReference type="EMBL" id="FMYW01000006">
    <property type="protein sequence ID" value="SDC39219.1"/>
    <property type="molecule type" value="Genomic_DNA"/>
</dbReference>
<dbReference type="PROSITE" id="PS51257">
    <property type="entry name" value="PROKAR_LIPOPROTEIN"/>
    <property type="match status" value="1"/>
</dbReference>
<keyword evidence="1 2" id="KW-0732">Signal</keyword>
<name>A0A1G6L7F7_9FIRM</name>
<dbReference type="PANTHER" id="PTHR30006">
    <property type="entry name" value="THIAMINE-BINDING PERIPLASMIC PROTEIN-RELATED"/>
    <property type="match status" value="1"/>
</dbReference>
<accession>A0A1G6L7F7</accession>
<dbReference type="OrthoDB" id="9791045at2"/>
<dbReference type="Proteomes" id="UP000198943">
    <property type="component" value="Unassembled WGS sequence"/>
</dbReference>
<keyword evidence="4" id="KW-1185">Reference proteome</keyword>
<feature type="signal peptide" evidence="2">
    <location>
        <begin position="1"/>
        <end position="22"/>
    </location>
</feature>
<dbReference type="InterPro" id="IPR026045">
    <property type="entry name" value="Ferric-bd"/>
</dbReference>
<dbReference type="RefSeq" id="WP_093730179.1">
    <property type="nucleotide sequence ID" value="NZ_FMYW01000006.1"/>
</dbReference>
<evidence type="ECO:0000256" key="2">
    <source>
        <dbReference type="SAM" id="SignalP"/>
    </source>
</evidence>
<reference evidence="4" key="1">
    <citation type="submission" date="2016-10" db="EMBL/GenBank/DDBJ databases">
        <authorList>
            <person name="Varghese N."/>
            <person name="Submissions S."/>
        </authorList>
    </citation>
    <scope>NUCLEOTIDE SEQUENCE [LARGE SCALE GENOMIC DNA]</scope>
    <source>
        <strain evidence="4">DSM 11005</strain>
    </source>
</reference>
<protein>
    <submittedName>
        <fullName evidence="3">Iron(III) transport system substrate-binding protein</fullName>
    </submittedName>
</protein>
<dbReference type="Gene3D" id="3.40.190.10">
    <property type="entry name" value="Periplasmic binding protein-like II"/>
    <property type="match status" value="2"/>
</dbReference>
<proteinExistence type="predicted"/>
<gene>
    <name evidence="3" type="ORF">SAMN04487864_106101</name>
</gene>
<organism evidence="3 4">
    <name type="scientific">Succiniclasticum ruminis</name>
    <dbReference type="NCBI Taxonomy" id="40841"/>
    <lineage>
        <taxon>Bacteria</taxon>
        <taxon>Bacillati</taxon>
        <taxon>Bacillota</taxon>
        <taxon>Negativicutes</taxon>
        <taxon>Acidaminococcales</taxon>
        <taxon>Acidaminococcaceae</taxon>
        <taxon>Succiniclasticum</taxon>
    </lineage>
</organism>
<dbReference type="GO" id="GO:0030975">
    <property type="term" value="F:thiamine binding"/>
    <property type="evidence" value="ECO:0007669"/>
    <property type="project" value="TreeGrafter"/>
</dbReference>
<feature type="chain" id="PRO_5038904571" evidence="2">
    <location>
        <begin position="23"/>
        <end position="345"/>
    </location>
</feature>
<dbReference type="GO" id="GO:0030976">
    <property type="term" value="F:thiamine pyrophosphate binding"/>
    <property type="evidence" value="ECO:0007669"/>
    <property type="project" value="TreeGrafter"/>
</dbReference>
<evidence type="ECO:0000256" key="1">
    <source>
        <dbReference type="ARBA" id="ARBA00022729"/>
    </source>
</evidence>
<evidence type="ECO:0000313" key="4">
    <source>
        <dbReference type="Proteomes" id="UP000198943"/>
    </source>
</evidence>
<dbReference type="AlphaFoldDB" id="A0A1G6L7F7"/>